<gene>
    <name evidence="2" type="ORF">ACFSJ0_33675</name>
</gene>
<reference evidence="3" key="1">
    <citation type="journal article" date="2019" name="Int. J. Syst. Evol. Microbiol.">
        <title>The Global Catalogue of Microorganisms (GCM) 10K type strain sequencing project: providing services to taxonomists for standard genome sequencing and annotation.</title>
        <authorList>
            <consortium name="The Broad Institute Genomics Platform"/>
            <consortium name="The Broad Institute Genome Sequencing Center for Infectious Disease"/>
            <person name="Wu L."/>
            <person name="Ma J."/>
        </authorList>
    </citation>
    <scope>NUCLEOTIDE SEQUENCE [LARGE SCALE GENOMIC DNA]</scope>
    <source>
        <strain evidence="3">CGMCC 1.15399</strain>
    </source>
</reference>
<comment type="caution">
    <text evidence="2">The sequence shown here is derived from an EMBL/GenBank/DDBJ whole genome shotgun (WGS) entry which is preliminary data.</text>
</comment>
<keyword evidence="1" id="KW-0812">Transmembrane</keyword>
<dbReference type="EMBL" id="JBHUCM010000031">
    <property type="protein sequence ID" value="MFD1542042.1"/>
    <property type="molecule type" value="Genomic_DNA"/>
</dbReference>
<keyword evidence="3" id="KW-1185">Reference proteome</keyword>
<dbReference type="Proteomes" id="UP001597097">
    <property type="component" value="Unassembled WGS sequence"/>
</dbReference>
<evidence type="ECO:0000313" key="2">
    <source>
        <dbReference type="EMBL" id="MFD1542042.1"/>
    </source>
</evidence>
<keyword evidence="1" id="KW-0472">Membrane</keyword>
<name>A0ABW4GH06_9ACTN</name>
<keyword evidence="1" id="KW-1133">Transmembrane helix</keyword>
<accession>A0ABW4GH06</accession>
<sequence length="104" mass="11546">MKHNVSGQTTDNPHPAHSLKFRKILWRAYALLASARRVVVFLLPGTLTALLTAVPVVALMAVGYQIGGVPVMWGTLIGTVFPLLRGIGDWRRDRRARDRRDESA</sequence>
<dbReference type="RefSeq" id="WP_219535329.1">
    <property type="nucleotide sequence ID" value="NZ_JAHKRM010000026.1"/>
</dbReference>
<feature type="transmembrane region" description="Helical" evidence="1">
    <location>
        <begin position="38"/>
        <end position="64"/>
    </location>
</feature>
<feature type="transmembrane region" description="Helical" evidence="1">
    <location>
        <begin position="70"/>
        <end position="87"/>
    </location>
</feature>
<protein>
    <submittedName>
        <fullName evidence="2">Uncharacterized protein</fullName>
    </submittedName>
</protein>
<proteinExistence type="predicted"/>
<organism evidence="2 3">
    <name type="scientific">Nonomuraea guangzhouensis</name>
    <dbReference type="NCBI Taxonomy" id="1291555"/>
    <lineage>
        <taxon>Bacteria</taxon>
        <taxon>Bacillati</taxon>
        <taxon>Actinomycetota</taxon>
        <taxon>Actinomycetes</taxon>
        <taxon>Streptosporangiales</taxon>
        <taxon>Streptosporangiaceae</taxon>
        <taxon>Nonomuraea</taxon>
    </lineage>
</organism>
<evidence type="ECO:0000256" key="1">
    <source>
        <dbReference type="SAM" id="Phobius"/>
    </source>
</evidence>
<evidence type="ECO:0000313" key="3">
    <source>
        <dbReference type="Proteomes" id="UP001597097"/>
    </source>
</evidence>